<protein>
    <recommendedName>
        <fullName evidence="4">Probable glycine dehydrogenase (decarboxylating) subunit 1</fullName>
        <ecNumber evidence="4">1.4.4.2</ecNumber>
    </recommendedName>
    <alternativeName>
        <fullName evidence="4">Glycine cleavage system P-protein subunit 1</fullName>
    </alternativeName>
    <alternativeName>
        <fullName evidence="4">Glycine decarboxylase subunit 1</fullName>
    </alternativeName>
    <alternativeName>
        <fullName evidence="4">Glycine dehydrogenase (aminomethyl-transferring) subunit 1</fullName>
    </alternativeName>
</protein>
<evidence type="ECO:0000256" key="1">
    <source>
        <dbReference type="ARBA" id="ARBA00003788"/>
    </source>
</evidence>
<dbReference type="Pfam" id="PF02347">
    <property type="entry name" value="GDC-P"/>
    <property type="match status" value="1"/>
</dbReference>
<feature type="domain" description="Glycine cleavage system P-protein N-terminal" evidence="5">
    <location>
        <begin position="2"/>
        <end position="447"/>
    </location>
</feature>
<dbReference type="Gene3D" id="3.90.1150.10">
    <property type="entry name" value="Aspartate Aminotransferase, domain 1"/>
    <property type="match status" value="1"/>
</dbReference>
<sequence>MNYTPHTEDDVKAMLSAIQVETVNKLFLPIPENLQLKRRLNLPVPLSEHELINLTQSLGMKNANYNRQDMLKFIGGGSYSHLIPSIVDVLSSRGEFATAYTPYQAEASQGTLQAIFEYQTMVCELTGMDVSNASHYDGAVALVEAIAVAISQTDKNLVLLSAALNPDYKRVIRTYLQNINIEIVELPYDEGSGQTTFSGETSRYAKDASCIVVQSPNYFGVIEDMDAVAEFSHRNGMLAISSSNPTTLAILKSPGEAGFDIATGDGQPFGIEPFLGGPTIGFIATKKELIRSVPGRIVGETVDADGKRAFVLTLQTREQHIRREKASSNICTNQSLLALRTAIYLSALGKEGFREVAEQCLLKTHYLKQRLIGKGINVKFTAPFFNELVVEFSNTSAEEIVSELLRNENILAGIALGKDYPSLANSLLITITEKVTKNEIDRLVDVLASAS</sequence>
<gene>
    <name evidence="4" type="primary">gcvPA</name>
    <name evidence="6" type="ORF">A2W05_05295</name>
</gene>
<evidence type="ECO:0000313" key="6">
    <source>
        <dbReference type="EMBL" id="OGL44236.1"/>
    </source>
</evidence>
<comment type="function">
    <text evidence="1 4">The glycine cleavage system catalyzes the degradation of glycine. The P protein binds the alpha-amino group of glycine through its pyridoxal phosphate cofactor; CO(2) is released and the remaining methylamine moiety is then transferred to the lipoamide cofactor of the H protein.</text>
</comment>
<dbReference type="InterPro" id="IPR015421">
    <property type="entry name" value="PyrdxlP-dep_Trfase_major"/>
</dbReference>
<dbReference type="PANTHER" id="PTHR42806:SF1">
    <property type="entry name" value="GLYCINE DEHYDROGENASE (DECARBOXYLATING)"/>
    <property type="match status" value="1"/>
</dbReference>
<dbReference type="PANTHER" id="PTHR42806">
    <property type="entry name" value="GLYCINE CLEAVAGE SYSTEM P-PROTEIN"/>
    <property type="match status" value="1"/>
</dbReference>
<comment type="catalytic activity">
    <reaction evidence="3 4">
        <text>N(6)-[(R)-lipoyl]-L-lysyl-[glycine-cleavage complex H protein] + glycine + H(+) = N(6)-[(R)-S(8)-aminomethyldihydrolipoyl]-L-lysyl-[glycine-cleavage complex H protein] + CO2</text>
        <dbReference type="Rhea" id="RHEA:24304"/>
        <dbReference type="Rhea" id="RHEA-COMP:10494"/>
        <dbReference type="Rhea" id="RHEA-COMP:10495"/>
        <dbReference type="ChEBI" id="CHEBI:15378"/>
        <dbReference type="ChEBI" id="CHEBI:16526"/>
        <dbReference type="ChEBI" id="CHEBI:57305"/>
        <dbReference type="ChEBI" id="CHEBI:83099"/>
        <dbReference type="ChEBI" id="CHEBI:83143"/>
        <dbReference type="EC" id="1.4.4.2"/>
    </reaction>
</comment>
<dbReference type="EC" id="1.4.4.2" evidence="4"/>
<evidence type="ECO:0000256" key="2">
    <source>
        <dbReference type="ARBA" id="ARBA00023002"/>
    </source>
</evidence>
<dbReference type="GO" id="GO:0004375">
    <property type="term" value="F:glycine dehydrogenase (decarboxylating) activity"/>
    <property type="evidence" value="ECO:0007669"/>
    <property type="project" value="UniProtKB-EC"/>
</dbReference>
<dbReference type="HAMAP" id="MF_00712">
    <property type="entry name" value="GcvPA"/>
    <property type="match status" value="1"/>
</dbReference>
<dbReference type="GO" id="GO:0019464">
    <property type="term" value="P:glycine decarboxylation via glycine cleavage system"/>
    <property type="evidence" value="ECO:0007669"/>
    <property type="project" value="UniProtKB-UniRule"/>
</dbReference>
<dbReference type="NCBIfam" id="NF001696">
    <property type="entry name" value="PRK00451.1"/>
    <property type="match status" value="1"/>
</dbReference>
<evidence type="ECO:0000259" key="5">
    <source>
        <dbReference type="Pfam" id="PF02347"/>
    </source>
</evidence>
<name>A0A1F7RRQ6_9BACT</name>
<organism evidence="6 7">
    <name type="scientific">Candidatus Schekmanbacteria bacterium RBG_16_38_10</name>
    <dbReference type="NCBI Taxonomy" id="1817879"/>
    <lineage>
        <taxon>Bacteria</taxon>
        <taxon>Candidatus Schekmaniibacteriota</taxon>
    </lineage>
</organism>
<dbReference type="InterPro" id="IPR020581">
    <property type="entry name" value="GDC_P"/>
</dbReference>
<evidence type="ECO:0000256" key="4">
    <source>
        <dbReference type="HAMAP-Rule" id="MF_00712"/>
    </source>
</evidence>
<dbReference type="GO" id="GO:0009116">
    <property type="term" value="P:nucleoside metabolic process"/>
    <property type="evidence" value="ECO:0007669"/>
    <property type="project" value="InterPro"/>
</dbReference>
<dbReference type="InterPro" id="IPR015424">
    <property type="entry name" value="PyrdxlP-dep_Trfase"/>
</dbReference>
<comment type="similarity">
    <text evidence="4">Belongs to the GcvP family. N-terminal subunit subfamily.</text>
</comment>
<dbReference type="Proteomes" id="UP000178797">
    <property type="component" value="Unassembled WGS sequence"/>
</dbReference>
<dbReference type="InterPro" id="IPR015422">
    <property type="entry name" value="PyrdxlP-dep_Trfase_small"/>
</dbReference>
<keyword evidence="2 4" id="KW-0560">Oxidoreductase</keyword>
<proteinExistence type="inferred from homology"/>
<evidence type="ECO:0000313" key="7">
    <source>
        <dbReference type="Proteomes" id="UP000178797"/>
    </source>
</evidence>
<dbReference type="CDD" id="cd00613">
    <property type="entry name" value="GDC-P"/>
    <property type="match status" value="1"/>
</dbReference>
<dbReference type="InterPro" id="IPR049315">
    <property type="entry name" value="GDC-P_N"/>
</dbReference>
<dbReference type="PIRSF" id="PIRSF006815">
    <property type="entry name" value="GcvPA"/>
    <property type="match status" value="1"/>
</dbReference>
<dbReference type="SUPFAM" id="SSF53383">
    <property type="entry name" value="PLP-dependent transferases"/>
    <property type="match status" value="1"/>
</dbReference>
<dbReference type="EMBL" id="MGDE01000191">
    <property type="protein sequence ID" value="OGL44236.1"/>
    <property type="molecule type" value="Genomic_DNA"/>
</dbReference>
<accession>A0A1F7RRQ6</accession>
<comment type="caution">
    <text evidence="6">The sequence shown here is derived from an EMBL/GenBank/DDBJ whole genome shotgun (WGS) entry which is preliminary data.</text>
</comment>
<dbReference type="InterPro" id="IPR023010">
    <property type="entry name" value="GcvPA"/>
</dbReference>
<dbReference type="Gene3D" id="3.40.640.10">
    <property type="entry name" value="Type I PLP-dependent aspartate aminotransferase-like (Major domain)"/>
    <property type="match status" value="1"/>
</dbReference>
<comment type="subunit">
    <text evidence="4">The glycine cleavage system is composed of four proteins: P, T, L and H. In this organism, the P 'protein' is a heterodimer of two subunits.</text>
</comment>
<reference evidence="6 7" key="1">
    <citation type="journal article" date="2016" name="Nat. Commun.">
        <title>Thousands of microbial genomes shed light on interconnected biogeochemical processes in an aquifer system.</title>
        <authorList>
            <person name="Anantharaman K."/>
            <person name="Brown C.T."/>
            <person name="Hug L.A."/>
            <person name="Sharon I."/>
            <person name="Castelle C.J."/>
            <person name="Probst A.J."/>
            <person name="Thomas B.C."/>
            <person name="Singh A."/>
            <person name="Wilkins M.J."/>
            <person name="Karaoz U."/>
            <person name="Brodie E.L."/>
            <person name="Williams K.H."/>
            <person name="Hubbard S.S."/>
            <person name="Banfield J.F."/>
        </authorList>
    </citation>
    <scope>NUCLEOTIDE SEQUENCE [LARGE SCALE GENOMIC DNA]</scope>
</reference>
<evidence type="ECO:0000256" key="3">
    <source>
        <dbReference type="ARBA" id="ARBA00049026"/>
    </source>
</evidence>
<dbReference type="AlphaFoldDB" id="A0A1F7RRQ6"/>